<dbReference type="PANTHER" id="PTHR43630">
    <property type="entry name" value="POLY-BETA-1,6-N-ACETYL-D-GLUCOSAMINE SYNTHASE"/>
    <property type="match status" value="1"/>
</dbReference>
<dbReference type="SUPFAM" id="SSF53448">
    <property type="entry name" value="Nucleotide-diphospho-sugar transferases"/>
    <property type="match status" value="1"/>
</dbReference>
<dbReference type="Pfam" id="PF00535">
    <property type="entry name" value="Glycos_transf_2"/>
    <property type="match status" value="1"/>
</dbReference>
<dbReference type="CDD" id="cd02511">
    <property type="entry name" value="Beta4Glucosyltransferase"/>
    <property type="match status" value="1"/>
</dbReference>
<dbReference type="PANTHER" id="PTHR43630:SF2">
    <property type="entry name" value="GLYCOSYLTRANSFERASE"/>
    <property type="match status" value="1"/>
</dbReference>
<comment type="similarity">
    <text evidence="1">Belongs to the glycosyltransferase 2 family. WaaE/KdtX subfamily.</text>
</comment>
<dbReference type="Gene3D" id="3.90.550.10">
    <property type="entry name" value="Spore Coat Polysaccharide Biosynthesis Protein SpsA, Chain A"/>
    <property type="match status" value="1"/>
</dbReference>
<evidence type="ECO:0000313" key="3">
    <source>
        <dbReference type="EMBL" id="ADW18953.1"/>
    </source>
</evidence>
<keyword evidence="3" id="KW-0808">Transferase</keyword>
<dbReference type="Proteomes" id="UP000006365">
    <property type="component" value="Chromosome"/>
</dbReference>
<reference evidence="3 4" key="1">
    <citation type="journal article" date="2011" name="Stand. Genomic Sci.">
        <title>Complete genome sequence of Desulfobulbus propionicus type strain (1pr3).</title>
        <authorList>
            <person name="Pagani I."/>
            <person name="Lapidus A."/>
            <person name="Nolan M."/>
            <person name="Lucas S."/>
            <person name="Hammon N."/>
            <person name="Deshpande S."/>
            <person name="Cheng J.F."/>
            <person name="Chertkov O."/>
            <person name="Davenport K."/>
            <person name="Tapia R."/>
            <person name="Han C."/>
            <person name="Goodwin L."/>
            <person name="Pitluck S."/>
            <person name="Liolios K."/>
            <person name="Mavromatis K."/>
            <person name="Ivanova N."/>
            <person name="Mikhailova N."/>
            <person name="Pati A."/>
            <person name="Chen A."/>
            <person name="Palaniappan K."/>
            <person name="Land M."/>
            <person name="Hauser L."/>
            <person name="Chang Y.J."/>
            <person name="Jeffries C.D."/>
            <person name="Detter J.C."/>
            <person name="Brambilla E."/>
            <person name="Kannan K.P."/>
            <person name="Djao O.D."/>
            <person name="Rohde M."/>
            <person name="Pukall R."/>
            <person name="Spring S."/>
            <person name="Goker M."/>
            <person name="Sikorski J."/>
            <person name="Woyke T."/>
            <person name="Bristow J."/>
            <person name="Eisen J.A."/>
            <person name="Markowitz V."/>
            <person name="Hugenholtz P."/>
            <person name="Kyrpides N.C."/>
            <person name="Klenk H.P."/>
        </authorList>
    </citation>
    <scope>NUCLEOTIDE SEQUENCE [LARGE SCALE GENOMIC DNA]</scope>
    <source>
        <strain evidence="4">ATCC 33891 / DSM 2032 / 1pr3</strain>
    </source>
</reference>
<name>A0A7U3YPD2_DESPD</name>
<dbReference type="KEGG" id="dpr:Despr_2819"/>
<evidence type="ECO:0000256" key="1">
    <source>
        <dbReference type="ARBA" id="ARBA00038494"/>
    </source>
</evidence>
<feature type="domain" description="Glycosyltransferase 2-like" evidence="2">
    <location>
        <begin position="5"/>
        <end position="122"/>
    </location>
</feature>
<organism evidence="3 4">
    <name type="scientific">Desulfobulbus propionicus (strain ATCC 33891 / DSM 2032 / VKM B-1956 / 1pr3)</name>
    <dbReference type="NCBI Taxonomy" id="577650"/>
    <lineage>
        <taxon>Bacteria</taxon>
        <taxon>Pseudomonadati</taxon>
        <taxon>Thermodesulfobacteriota</taxon>
        <taxon>Desulfobulbia</taxon>
        <taxon>Desulfobulbales</taxon>
        <taxon>Desulfobulbaceae</taxon>
        <taxon>Desulfobulbus</taxon>
    </lineage>
</organism>
<evidence type="ECO:0000313" key="4">
    <source>
        <dbReference type="Proteomes" id="UP000006365"/>
    </source>
</evidence>
<dbReference type="InterPro" id="IPR001173">
    <property type="entry name" value="Glyco_trans_2-like"/>
</dbReference>
<evidence type="ECO:0000259" key="2">
    <source>
        <dbReference type="Pfam" id="PF00535"/>
    </source>
</evidence>
<dbReference type="RefSeq" id="WP_015725478.1">
    <property type="nucleotide sequence ID" value="NC_014972.1"/>
</dbReference>
<dbReference type="InterPro" id="IPR029044">
    <property type="entry name" value="Nucleotide-diphossugar_trans"/>
</dbReference>
<protein>
    <submittedName>
        <fullName evidence="3">Glycosyl transferase family 2</fullName>
    </submittedName>
</protein>
<proteinExistence type="inferred from homology"/>
<dbReference type="AlphaFoldDB" id="A0A7U3YPD2"/>
<gene>
    <name evidence="3" type="ordered locus">Despr_2819</name>
</gene>
<dbReference type="EMBL" id="CP002364">
    <property type="protein sequence ID" value="ADW18953.1"/>
    <property type="molecule type" value="Genomic_DNA"/>
</dbReference>
<sequence>MNYVSVYIIAYNEADKIEAAINSVLWADEIVVADSFSQDNTAAIAEQLGARVVQIPFRGFGDLRNQAMAACSHDWIFSLDSDERCTPEVRDEILACLEAPQADAYYVPRRNYFMGRWIRHSGFYPDYRQPQLFKKGALVFKDDPVHEEFSIVTDRPVAYLHNAIWQFPFKKLEELVHKANKYSTLGAEKLALHGRTRCSLWTAMLHGLWSFCHMYFLKRGILDGWPGFIIAFYNFEATFYKYAKLHELQANWPAPPSPPLRRHPSNQG</sequence>
<accession>A0A7U3YPD2</accession>
<dbReference type="GO" id="GO:0016740">
    <property type="term" value="F:transferase activity"/>
    <property type="evidence" value="ECO:0007669"/>
    <property type="project" value="UniProtKB-KW"/>
</dbReference>
<keyword evidence="4" id="KW-1185">Reference proteome</keyword>